<accession>A0A5J4K8D7</accession>
<evidence type="ECO:0008006" key="6">
    <source>
        <dbReference type="Google" id="ProtNLM"/>
    </source>
</evidence>
<dbReference type="CDD" id="cd14748">
    <property type="entry name" value="PBP2_UgpB"/>
    <property type="match status" value="1"/>
</dbReference>
<sequence length="448" mass="48188">MLRFSLTRPTLRVTLVLVLFSLLLAACGGSSTGSSSGKVTITYLTHWSGPQVDQLNQAISAYEKLHPEVTIQVRTVPFGNLLTTITTQGSSASGPTIMGIYNLWLPQLVQDGLVAQAPTTFVQDIQRAYPQNVVSAVQADGKTYGYPNEVDLYALNYNKALFREAGIANPPATWDELVSDAVKLTKRDSSGKILQQGFGVITSWNSGVVHPWLSLVDSDGGQLLSADHKPLLTSQAALDTANLYYQLIFQKKVTDPAMGQANASTTGPYLENFVAGKTAMIIMANWWESNLKAGMGARFSDVGTAPIPVGPHGSGSHSVSYSWSTVVNANADPSQQEAAWQFLQWLNGPQSGKNGSSAMGDILMGMGILPSRTSDLTAHQADLSEPFISTYVQQLKNSVPFPTVLGGDELTTSLQKSLEALMYGQSSPQQAMTQAQNNLSQILSRYYA</sequence>
<keyword evidence="3" id="KW-0732">Signal</keyword>
<dbReference type="InterPro" id="IPR006059">
    <property type="entry name" value="SBP"/>
</dbReference>
<evidence type="ECO:0000256" key="1">
    <source>
        <dbReference type="ARBA" id="ARBA00008520"/>
    </source>
</evidence>
<dbReference type="PROSITE" id="PS51257">
    <property type="entry name" value="PROKAR_LIPOPROTEIN"/>
    <property type="match status" value="1"/>
</dbReference>
<organism evidence="4 5">
    <name type="scientific">Thermogemmatispora aurantia</name>
    <dbReference type="NCBI Taxonomy" id="2045279"/>
    <lineage>
        <taxon>Bacteria</taxon>
        <taxon>Bacillati</taxon>
        <taxon>Chloroflexota</taxon>
        <taxon>Ktedonobacteria</taxon>
        <taxon>Thermogemmatisporales</taxon>
        <taxon>Thermogemmatisporaceae</taxon>
        <taxon>Thermogemmatispora</taxon>
    </lineage>
</organism>
<proteinExistence type="inferred from homology"/>
<dbReference type="Pfam" id="PF01547">
    <property type="entry name" value="SBP_bac_1"/>
    <property type="match status" value="1"/>
</dbReference>
<protein>
    <recommendedName>
        <fullName evidence="6">ABC transporter substrate-binding protein</fullName>
    </recommendedName>
</protein>
<evidence type="ECO:0000313" key="5">
    <source>
        <dbReference type="Proteomes" id="UP000334820"/>
    </source>
</evidence>
<dbReference type="GO" id="GO:0055052">
    <property type="term" value="C:ATP-binding cassette (ABC) transporter complex, substrate-binding subunit-containing"/>
    <property type="evidence" value="ECO:0007669"/>
    <property type="project" value="TreeGrafter"/>
</dbReference>
<reference evidence="4 5" key="1">
    <citation type="journal article" date="2019" name="Int. J. Syst. Evol. Microbiol.">
        <title>Thermogemmatispora aurantia sp. nov. and Thermogemmatispora argillosa sp. nov., within the class Ktedonobacteria, and emended description of the genus Thermogemmatispora.</title>
        <authorList>
            <person name="Zheng Y."/>
            <person name="Wang C.M."/>
            <person name="Sakai Y."/>
            <person name="Abe K."/>
            <person name="Yokota A."/>
            <person name="Yabe S."/>
        </authorList>
    </citation>
    <scope>NUCLEOTIDE SEQUENCE [LARGE SCALE GENOMIC DNA]</scope>
    <source>
        <strain evidence="4 5">A1-2</strain>
    </source>
</reference>
<dbReference type="GO" id="GO:0042956">
    <property type="term" value="P:maltodextrin transmembrane transport"/>
    <property type="evidence" value="ECO:0007669"/>
    <property type="project" value="TreeGrafter"/>
</dbReference>
<dbReference type="PANTHER" id="PTHR30061:SF50">
    <property type="entry name" value="MALTOSE_MALTODEXTRIN-BINDING PERIPLASMIC PROTEIN"/>
    <property type="match status" value="1"/>
</dbReference>
<dbReference type="Gene3D" id="3.40.190.10">
    <property type="entry name" value="Periplasmic binding protein-like II"/>
    <property type="match status" value="1"/>
</dbReference>
<dbReference type="GO" id="GO:0015768">
    <property type="term" value="P:maltose transport"/>
    <property type="evidence" value="ECO:0007669"/>
    <property type="project" value="TreeGrafter"/>
</dbReference>
<evidence type="ECO:0000256" key="2">
    <source>
        <dbReference type="ARBA" id="ARBA00022448"/>
    </source>
</evidence>
<keyword evidence="2" id="KW-0813">Transport</keyword>
<dbReference type="AlphaFoldDB" id="A0A5J4K8D7"/>
<comment type="similarity">
    <text evidence="1">Belongs to the bacterial solute-binding protein 1 family.</text>
</comment>
<evidence type="ECO:0000256" key="3">
    <source>
        <dbReference type="ARBA" id="ARBA00022729"/>
    </source>
</evidence>
<dbReference type="Proteomes" id="UP000334820">
    <property type="component" value="Unassembled WGS sequence"/>
</dbReference>
<dbReference type="PANTHER" id="PTHR30061">
    <property type="entry name" value="MALTOSE-BINDING PERIPLASMIC PROTEIN"/>
    <property type="match status" value="1"/>
</dbReference>
<dbReference type="EMBL" id="BKZV01000003">
    <property type="protein sequence ID" value="GER83765.1"/>
    <property type="molecule type" value="Genomic_DNA"/>
</dbReference>
<evidence type="ECO:0000313" key="4">
    <source>
        <dbReference type="EMBL" id="GER83765.1"/>
    </source>
</evidence>
<keyword evidence="5" id="KW-1185">Reference proteome</keyword>
<comment type="caution">
    <text evidence="4">The sequence shown here is derived from an EMBL/GenBank/DDBJ whole genome shotgun (WGS) entry which is preliminary data.</text>
</comment>
<dbReference type="SUPFAM" id="SSF53850">
    <property type="entry name" value="Periplasmic binding protein-like II"/>
    <property type="match status" value="1"/>
</dbReference>
<name>A0A5J4K8D7_9CHLR</name>
<dbReference type="GO" id="GO:1901982">
    <property type="term" value="F:maltose binding"/>
    <property type="evidence" value="ECO:0007669"/>
    <property type="project" value="TreeGrafter"/>
</dbReference>
<gene>
    <name evidence="4" type="ORF">KTAU_24020</name>
</gene>
<dbReference type="RefSeq" id="WP_151728493.1">
    <property type="nucleotide sequence ID" value="NZ_BKZV01000003.1"/>
</dbReference>